<dbReference type="FunFam" id="3.80.10.10:FF:000400">
    <property type="entry name" value="Nuclear pore complex protein NUP107"/>
    <property type="match status" value="1"/>
</dbReference>
<evidence type="ECO:0000256" key="4">
    <source>
        <dbReference type="ARBA" id="ARBA00022692"/>
    </source>
</evidence>
<dbReference type="PROSITE" id="PS50011">
    <property type="entry name" value="PROTEIN_KINASE_DOM"/>
    <property type="match status" value="1"/>
</dbReference>
<evidence type="ECO:0000256" key="5">
    <source>
        <dbReference type="ARBA" id="ARBA00022729"/>
    </source>
</evidence>
<evidence type="ECO:0000256" key="11">
    <source>
        <dbReference type="SAM" id="SignalP"/>
    </source>
</evidence>
<keyword evidence="14" id="KW-1185">Reference proteome</keyword>
<feature type="compositionally biased region" description="Polar residues" evidence="9">
    <location>
        <begin position="648"/>
        <end position="657"/>
    </location>
</feature>
<dbReference type="Proteomes" id="UP000734854">
    <property type="component" value="Unassembled WGS sequence"/>
</dbReference>
<dbReference type="InterPro" id="IPR000719">
    <property type="entry name" value="Prot_kinase_dom"/>
</dbReference>
<evidence type="ECO:0000256" key="1">
    <source>
        <dbReference type="ARBA" id="ARBA00004167"/>
    </source>
</evidence>
<gene>
    <name evidence="13" type="ORF">ZIOFF_023699</name>
</gene>
<feature type="transmembrane region" description="Helical" evidence="10">
    <location>
        <begin position="340"/>
        <end position="364"/>
    </location>
</feature>
<feature type="compositionally biased region" description="Basic and acidic residues" evidence="9">
    <location>
        <begin position="423"/>
        <end position="438"/>
    </location>
</feature>
<dbReference type="InterPro" id="IPR013210">
    <property type="entry name" value="LRR_N_plant-typ"/>
</dbReference>
<dbReference type="InterPro" id="IPR046959">
    <property type="entry name" value="PRK1-6/SRF4-like"/>
</dbReference>
<keyword evidence="6" id="KW-0677">Repeat</keyword>
<evidence type="ECO:0000313" key="13">
    <source>
        <dbReference type="EMBL" id="KAG6513375.1"/>
    </source>
</evidence>
<evidence type="ECO:0000256" key="8">
    <source>
        <dbReference type="ARBA" id="ARBA00023136"/>
    </source>
</evidence>
<dbReference type="GO" id="GO:0016020">
    <property type="term" value="C:membrane"/>
    <property type="evidence" value="ECO:0007669"/>
    <property type="project" value="UniProtKB-SubCell"/>
</dbReference>
<accession>A0A8J5L5Q8</accession>
<feature type="signal peptide" evidence="11">
    <location>
        <begin position="1"/>
        <end position="23"/>
    </location>
</feature>
<organism evidence="13 14">
    <name type="scientific">Zingiber officinale</name>
    <name type="common">Ginger</name>
    <name type="synonym">Amomum zingiber</name>
    <dbReference type="NCBI Taxonomy" id="94328"/>
    <lineage>
        <taxon>Eukaryota</taxon>
        <taxon>Viridiplantae</taxon>
        <taxon>Streptophyta</taxon>
        <taxon>Embryophyta</taxon>
        <taxon>Tracheophyta</taxon>
        <taxon>Spermatophyta</taxon>
        <taxon>Magnoliopsida</taxon>
        <taxon>Liliopsida</taxon>
        <taxon>Zingiberales</taxon>
        <taxon>Zingiberaceae</taxon>
        <taxon>Zingiber</taxon>
    </lineage>
</organism>
<reference evidence="13 14" key="1">
    <citation type="submission" date="2020-08" db="EMBL/GenBank/DDBJ databases">
        <title>Plant Genome Project.</title>
        <authorList>
            <person name="Zhang R.-G."/>
        </authorList>
    </citation>
    <scope>NUCLEOTIDE SEQUENCE [LARGE SCALE GENOMIC DNA]</scope>
    <source>
        <tissue evidence="13">Rhizome</tissue>
    </source>
</reference>
<keyword evidence="2" id="KW-0597">Phosphoprotein</keyword>
<keyword evidence="5 11" id="KW-0732">Signal</keyword>
<evidence type="ECO:0000256" key="9">
    <source>
        <dbReference type="SAM" id="MobiDB-lite"/>
    </source>
</evidence>
<sequence length="809" mass="85589">MLQTTGVLALVLCSLLSVAPALGMNRDGELLLGFKRSIVSDPLAALADWNSDDATPCFWNGVACMGFPAVDNATASVASRVISLILPDSHLSGRVPPELGLLEHLRHLDLSGNAIYGTLPASILNVSELRILSLASNEISGDFPDVGRLSNLQVLNLSGNALEGGIPATLALLPRLAVVSVANNHLCGELTKGGFGKVEYLDMSSNLVNGTIPQDFDGRWLRYLNLSHNQLTGEIPPAFASEIPVNATVDLAFNHLTGAVPQVGAFASQKPQAFAGNPELCGKPLENLCTIPSTLYKPPDPTTEAPLASKSPPAFAVLPKNAEGDSPASVGKSQGRLRPAVVIAIAVGDLAGVGFLLAVFFYVYQTKKKKSGEHREEISQEHQAAEAADTECHVFGGLPCCLTKKGDEDHSDETSGESTSVETEAKERLHKGRERDDGDGGGGGGGTPPLPRQLKPQRATLVTVDGEPQLELETLLKASAFVIGATGSSIVYKAVLTDGTALAVRRIGEGGAVDRLKDFEAQVRSVAKFRHPNLLRLRGFYWGADEKLLIHDFASNGSLANVSFTKKLGSSALHLNWESRLRVARGLAKGLAYLHEKKATHGNIKPSNVLLDAEMEPKIADFGLERLISGDGVPRLSASARLFGTKRPVQSPSNPTELPSPALSGVTEVSPRASTSGTAAAAGLVAAARYQAPEKLKNLKPNAKWDVYSFGALLLELVAGRALSEAEIGQGAAGFVVEERNRILRMTDPAVRGEVEGREEALLRCFRLGFDCCSIAPHRRPSIKDAVLVLEKAALCSAAASTAFAIAES</sequence>
<keyword evidence="8 10" id="KW-0472">Membrane</keyword>
<evidence type="ECO:0000256" key="10">
    <source>
        <dbReference type="SAM" id="Phobius"/>
    </source>
</evidence>
<dbReference type="FunFam" id="3.80.10.10:FF:000722">
    <property type="entry name" value="Leucine-rich repeat receptor-like protein kinase"/>
    <property type="match status" value="1"/>
</dbReference>
<evidence type="ECO:0000259" key="12">
    <source>
        <dbReference type="PROSITE" id="PS50011"/>
    </source>
</evidence>
<keyword evidence="4 10" id="KW-0812">Transmembrane</keyword>
<keyword evidence="7 10" id="KW-1133">Transmembrane helix</keyword>
<feature type="region of interest" description="Disordered" evidence="9">
    <location>
        <begin position="645"/>
        <end position="671"/>
    </location>
</feature>
<dbReference type="Pfam" id="PF08263">
    <property type="entry name" value="LRRNT_2"/>
    <property type="match status" value="1"/>
</dbReference>
<feature type="chain" id="PRO_5035325157" description="Protein kinase domain-containing protein" evidence="11">
    <location>
        <begin position="24"/>
        <end position="809"/>
    </location>
</feature>
<evidence type="ECO:0000256" key="6">
    <source>
        <dbReference type="ARBA" id="ARBA00022737"/>
    </source>
</evidence>
<dbReference type="GO" id="GO:0004672">
    <property type="term" value="F:protein kinase activity"/>
    <property type="evidence" value="ECO:0007669"/>
    <property type="project" value="InterPro"/>
</dbReference>
<dbReference type="GO" id="GO:0005524">
    <property type="term" value="F:ATP binding"/>
    <property type="evidence" value="ECO:0007669"/>
    <property type="project" value="InterPro"/>
</dbReference>
<comment type="caution">
    <text evidence="13">The sequence shown here is derived from an EMBL/GenBank/DDBJ whole genome shotgun (WGS) entry which is preliminary data.</text>
</comment>
<comment type="subcellular location">
    <subcellularLocation>
        <location evidence="1">Membrane</location>
        <topology evidence="1">Single-pass membrane protein</topology>
    </subcellularLocation>
</comment>
<dbReference type="InterPro" id="IPR001611">
    <property type="entry name" value="Leu-rich_rpt"/>
</dbReference>
<dbReference type="Pfam" id="PF07714">
    <property type="entry name" value="PK_Tyr_Ser-Thr"/>
    <property type="match status" value="1"/>
</dbReference>
<proteinExistence type="predicted"/>
<evidence type="ECO:0000256" key="3">
    <source>
        <dbReference type="ARBA" id="ARBA00022614"/>
    </source>
</evidence>
<dbReference type="InterPro" id="IPR001245">
    <property type="entry name" value="Ser-Thr/Tyr_kinase_cat_dom"/>
</dbReference>
<dbReference type="PANTHER" id="PTHR48007">
    <property type="entry name" value="LEUCINE-RICH REPEAT RECEPTOR-LIKE PROTEIN KINASE PXC1"/>
    <property type="match status" value="1"/>
</dbReference>
<dbReference type="PANTHER" id="PTHR48007:SF47">
    <property type="entry name" value="PROTEIN KINASE DOMAIN-CONTAINING PROTEIN"/>
    <property type="match status" value="1"/>
</dbReference>
<protein>
    <recommendedName>
        <fullName evidence="12">Protein kinase domain-containing protein</fullName>
    </recommendedName>
</protein>
<keyword evidence="3" id="KW-0433">Leucine-rich repeat</keyword>
<name>A0A8J5L5Q8_ZINOF</name>
<dbReference type="AlphaFoldDB" id="A0A8J5L5Q8"/>
<evidence type="ECO:0000313" key="14">
    <source>
        <dbReference type="Proteomes" id="UP000734854"/>
    </source>
</evidence>
<evidence type="ECO:0000256" key="7">
    <source>
        <dbReference type="ARBA" id="ARBA00022989"/>
    </source>
</evidence>
<dbReference type="EMBL" id="JACMSC010000007">
    <property type="protein sequence ID" value="KAG6513375.1"/>
    <property type="molecule type" value="Genomic_DNA"/>
</dbReference>
<feature type="domain" description="Protein kinase" evidence="12">
    <location>
        <begin position="477"/>
        <end position="795"/>
    </location>
</feature>
<dbReference type="Pfam" id="PF00560">
    <property type="entry name" value="LRR_1"/>
    <property type="match status" value="2"/>
</dbReference>
<feature type="region of interest" description="Disordered" evidence="9">
    <location>
        <begin position="405"/>
        <end position="456"/>
    </location>
</feature>
<dbReference type="Pfam" id="PF13855">
    <property type="entry name" value="LRR_8"/>
    <property type="match status" value="1"/>
</dbReference>
<dbReference type="OrthoDB" id="346907at2759"/>
<evidence type="ECO:0000256" key="2">
    <source>
        <dbReference type="ARBA" id="ARBA00022553"/>
    </source>
</evidence>